<evidence type="ECO:0000313" key="2">
    <source>
        <dbReference type="Proteomes" id="UP000828941"/>
    </source>
</evidence>
<gene>
    <name evidence="1" type="ORF">L6164_010594</name>
</gene>
<keyword evidence="2" id="KW-1185">Reference proteome</keyword>
<evidence type="ECO:0000313" key="1">
    <source>
        <dbReference type="EMBL" id="KAI4350069.1"/>
    </source>
</evidence>
<dbReference type="Proteomes" id="UP000828941">
    <property type="component" value="Chromosome 4"/>
</dbReference>
<protein>
    <submittedName>
        <fullName evidence="1">Uncharacterized protein</fullName>
    </submittedName>
</protein>
<dbReference type="EMBL" id="CM039429">
    <property type="protein sequence ID" value="KAI4350069.1"/>
    <property type="molecule type" value="Genomic_DNA"/>
</dbReference>
<organism evidence="1 2">
    <name type="scientific">Bauhinia variegata</name>
    <name type="common">Purple orchid tree</name>
    <name type="synonym">Phanera variegata</name>
    <dbReference type="NCBI Taxonomy" id="167791"/>
    <lineage>
        <taxon>Eukaryota</taxon>
        <taxon>Viridiplantae</taxon>
        <taxon>Streptophyta</taxon>
        <taxon>Embryophyta</taxon>
        <taxon>Tracheophyta</taxon>
        <taxon>Spermatophyta</taxon>
        <taxon>Magnoliopsida</taxon>
        <taxon>eudicotyledons</taxon>
        <taxon>Gunneridae</taxon>
        <taxon>Pentapetalae</taxon>
        <taxon>rosids</taxon>
        <taxon>fabids</taxon>
        <taxon>Fabales</taxon>
        <taxon>Fabaceae</taxon>
        <taxon>Cercidoideae</taxon>
        <taxon>Cercideae</taxon>
        <taxon>Bauhiniinae</taxon>
        <taxon>Bauhinia</taxon>
    </lineage>
</organism>
<name>A0ACB9PMM6_BAUVA</name>
<sequence>MARNSVHPVLSCDDILHEVLLRLPPEYISKLIIVSKIWLRVICSSSFRLCYLSRWRQNFRLLGFFVCNFLYLGRPRDGLHRPSWEPALPLLSTCREGDDLKFSGVLKQLGYFMDCSNGILLSGRHPKTYYVYNPRTKKQYHLPEPQQFFKVLCMAFVVEEYLEDVICYKVIRARCECKLKARNTVSIETFSSKTGTWKQSTLTCSTSFALCPRTVAMVVGRVIYWFAMWGNLAIYDPRFGDRRIVLVKLPTGELTQEHEESVLGESFDGLLQYGQSNNLGVEIWILEKEGGANSSINSNRTHLQNKWILRWRLKFKLMWKLNPTFSMHSKDSQILSFLPKNSESIFIRSGWNIFLCDLATKRLEIVHYQGRGASISWESSRVVPYFLPAWPQSPLLS</sequence>
<reference evidence="1 2" key="1">
    <citation type="journal article" date="2022" name="DNA Res.">
        <title>Chromosomal-level genome assembly of the orchid tree Bauhinia variegata (Leguminosae; Cercidoideae) supports the allotetraploid origin hypothesis of Bauhinia.</title>
        <authorList>
            <person name="Zhong Y."/>
            <person name="Chen Y."/>
            <person name="Zheng D."/>
            <person name="Pang J."/>
            <person name="Liu Y."/>
            <person name="Luo S."/>
            <person name="Meng S."/>
            <person name="Qian L."/>
            <person name="Wei D."/>
            <person name="Dai S."/>
            <person name="Zhou R."/>
        </authorList>
    </citation>
    <scope>NUCLEOTIDE SEQUENCE [LARGE SCALE GENOMIC DNA]</scope>
    <source>
        <strain evidence="1">BV-YZ2020</strain>
    </source>
</reference>
<accession>A0ACB9PMM6</accession>
<comment type="caution">
    <text evidence="1">The sequence shown here is derived from an EMBL/GenBank/DDBJ whole genome shotgun (WGS) entry which is preliminary data.</text>
</comment>
<proteinExistence type="predicted"/>